<keyword evidence="2" id="KW-1003">Cell membrane</keyword>
<dbReference type="Proteomes" id="UP000011693">
    <property type="component" value="Unassembled WGS sequence"/>
</dbReference>
<gene>
    <name evidence="9" type="ORF">C482_20271</name>
</gene>
<name>M0A579_9EURY</name>
<feature type="transmembrane region" description="Helical" evidence="6">
    <location>
        <begin position="231"/>
        <end position="258"/>
    </location>
</feature>
<dbReference type="Pfam" id="PF02687">
    <property type="entry name" value="FtsX"/>
    <property type="match status" value="1"/>
</dbReference>
<dbReference type="Pfam" id="PF12704">
    <property type="entry name" value="MacB_PCD"/>
    <property type="match status" value="1"/>
</dbReference>
<keyword evidence="5 6" id="KW-0472">Membrane</keyword>
<dbReference type="STRING" id="1227492.C482_20271"/>
<keyword evidence="4 6" id="KW-1133">Transmembrane helix</keyword>
<organism evidence="9 10">
    <name type="scientific">Natrialba chahannaoensis JCM 10990</name>
    <dbReference type="NCBI Taxonomy" id="1227492"/>
    <lineage>
        <taxon>Archaea</taxon>
        <taxon>Methanobacteriati</taxon>
        <taxon>Methanobacteriota</taxon>
        <taxon>Stenosarchaea group</taxon>
        <taxon>Halobacteria</taxon>
        <taxon>Halobacteriales</taxon>
        <taxon>Natrialbaceae</taxon>
        <taxon>Natrialba</taxon>
    </lineage>
</organism>
<dbReference type="AlphaFoldDB" id="M0A579"/>
<dbReference type="InterPro" id="IPR051447">
    <property type="entry name" value="Lipoprotein-release_system"/>
</dbReference>
<evidence type="ECO:0000256" key="3">
    <source>
        <dbReference type="ARBA" id="ARBA00022692"/>
    </source>
</evidence>
<dbReference type="PANTHER" id="PTHR30489:SF0">
    <property type="entry name" value="LIPOPROTEIN-RELEASING SYSTEM TRANSMEMBRANE PROTEIN LOLE"/>
    <property type="match status" value="1"/>
</dbReference>
<sequence length="362" mass="37661">MGVIDTGHQQFESADRDLWVTAGETRLTTAGGGGFENSLYNSRTVASEMESHEDVQHAIPMAFQTIYVGTEPTADFETFVGAGVSGGGPSVQVTEGERFSGDTYYANGSYDGERTNEILLDEETAATLDVDIGDTLYVGGTLSAARDTEVTVVGFSPTFERMLGTSTVVMPLSELHEATGETRTEPATFITITLADGADAETVQADLELSHPEYQIQTNQEQLESVLQEQALVLAAGAALVVLAIGAGVALTFNLLALVVYQQREAVAALTAQGVSSSLLIGSIIGQGLAIGFAGGLLGVVLTTPAVELLNQIAAAVVGFDGLVQTSSDILLGGFAIALVVGTIAAIVAGWRLSRTKPLDIL</sequence>
<dbReference type="PATRIC" id="fig|1227492.4.peg.4037"/>
<feature type="domain" description="MacB-like periplasmic core" evidence="8">
    <location>
        <begin position="8"/>
        <end position="208"/>
    </location>
</feature>
<comment type="caution">
    <text evidence="9">The sequence shown here is derived from an EMBL/GenBank/DDBJ whole genome shotgun (WGS) entry which is preliminary data.</text>
</comment>
<dbReference type="PANTHER" id="PTHR30489">
    <property type="entry name" value="LIPOPROTEIN-RELEASING SYSTEM TRANSMEMBRANE PROTEIN LOLE"/>
    <property type="match status" value="1"/>
</dbReference>
<reference evidence="9 10" key="1">
    <citation type="journal article" date="2014" name="PLoS Genet.">
        <title>Phylogenetically driven sequencing of extremely halophilic archaea reveals strategies for static and dynamic osmo-response.</title>
        <authorList>
            <person name="Becker E.A."/>
            <person name="Seitzer P.M."/>
            <person name="Tritt A."/>
            <person name="Larsen D."/>
            <person name="Krusor M."/>
            <person name="Yao A.I."/>
            <person name="Wu D."/>
            <person name="Madern D."/>
            <person name="Eisen J.A."/>
            <person name="Darling A.E."/>
            <person name="Facciotti M.T."/>
        </authorList>
    </citation>
    <scope>NUCLEOTIDE SEQUENCE [LARGE SCALE GENOMIC DNA]</scope>
    <source>
        <strain evidence="9 10">JCM 10990</strain>
    </source>
</reference>
<feature type="transmembrane region" description="Helical" evidence="6">
    <location>
        <begin position="330"/>
        <end position="351"/>
    </location>
</feature>
<dbReference type="EMBL" id="AOIN01000100">
    <property type="protein sequence ID" value="ELY93047.1"/>
    <property type="molecule type" value="Genomic_DNA"/>
</dbReference>
<evidence type="ECO:0008006" key="11">
    <source>
        <dbReference type="Google" id="ProtNLM"/>
    </source>
</evidence>
<feature type="transmembrane region" description="Helical" evidence="6">
    <location>
        <begin position="279"/>
        <end position="302"/>
    </location>
</feature>
<evidence type="ECO:0000313" key="10">
    <source>
        <dbReference type="Proteomes" id="UP000011693"/>
    </source>
</evidence>
<dbReference type="GO" id="GO:0098797">
    <property type="term" value="C:plasma membrane protein complex"/>
    <property type="evidence" value="ECO:0007669"/>
    <property type="project" value="TreeGrafter"/>
</dbReference>
<evidence type="ECO:0000256" key="1">
    <source>
        <dbReference type="ARBA" id="ARBA00004651"/>
    </source>
</evidence>
<feature type="domain" description="ABC3 transporter permease C-terminal" evidence="7">
    <location>
        <begin position="240"/>
        <end position="358"/>
    </location>
</feature>
<dbReference type="InterPro" id="IPR003838">
    <property type="entry name" value="ABC3_permease_C"/>
</dbReference>
<evidence type="ECO:0000256" key="6">
    <source>
        <dbReference type="SAM" id="Phobius"/>
    </source>
</evidence>
<protein>
    <recommendedName>
        <fullName evidence="11">ABC transporter permease</fullName>
    </recommendedName>
</protein>
<evidence type="ECO:0000259" key="8">
    <source>
        <dbReference type="Pfam" id="PF12704"/>
    </source>
</evidence>
<dbReference type="GO" id="GO:0044874">
    <property type="term" value="P:lipoprotein localization to outer membrane"/>
    <property type="evidence" value="ECO:0007669"/>
    <property type="project" value="TreeGrafter"/>
</dbReference>
<proteinExistence type="predicted"/>
<evidence type="ECO:0000256" key="4">
    <source>
        <dbReference type="ARBA" id="ARBA00022989"/>
    </source>
</evidence>
<evidence type="ECO:0000256" key="2">
    <source>
        <dbReference type="ARBA" id="ARBA00022475"/>
    </source>
</evidence>
<accession>M0A579</accession>
<evidence type="ECO:0000259" key="7">
    <source>
        <dbReference type="Pfam" id="PF02687"/>
    </source>
</evidence>
<dbReference type="InterPro" id="IPR025857">
    <property type="entry name" value="MacB_PCD"/>
</dbReference>
<keyword evidence="3 6" id="KW-0812">Transmembrane</keyword>
<keyword evidence="10" id="KW-1185">Reference proteome</keyword>
<evidence type="ECO:0000256" key="5">
    <source>
        <dbReference type="ARBA" id="ARBA00023136"/>
    </source>
</evidence>
<evidence type="ECO:0000313" key="9">
    <source>
        <dbReference type="EMBL" id="ELY93047.1"/>
    </source>
</evidence>
<comment type="subcellular location">
    <subcellularLocation>
        <location evidence="1">Cell membrane</location>
        <topology evidence="1">Multi-pass membrane protein</topology>
    </subcellularLocation>
</comment>